<keyword evidence="1" id="KW-1133">Transmembrane helix</keyword>
<dbReference type="PANTHER" id="PTHR28008:SF1">
    <property type="entry name" value="DOMAIN PROTEIN, PUTATIVE (AFU_ORTHOLOGUE AFUA_3G10980)-RELATED"/>
    <property type="match status" value="1"/>
</dbReference>
<gene>
    <name evidence="2" type="ORF">J2X09_003852</name>
</gene>
<dbReference type="RefSeq" id="WP_204734880.1">
    <property type="nucleotide sequence ID" value="NZ_JAVDWE010000012.1"/>
</dbReference>
<protein>
    <submittedName>
        <fullName evidence="2">VanZ family protein</fullName>
    </submittedName>
</protein>
<reference evidence="2 3" key="1">
    <citation type="submission" date="2023-07" db="EMBL/GenBank/DDBJ databases">
        <title>Sorghum-associated microbial communities from plants grown in Nebraska, USA.</title>
        <authorList>
            <person name="Schachtman D."/>
        </authorList>
    </citation>
    <scope>NUCLEOTIDE SEQUENCE [LARGE SCALE GENOMIC DNA]</scope>
    <source>
        <strain evidence="2 3">BE240</strain>
    </source>
</reference>
<dbReference type="EMBL" id="JAVDWE010000012">
    <property type="protein sequence ID" value="MDR7096097.1"/>
    <property type="molecule type" value="Genomic_DNA"/>
</dbReference>
<evidence type="ECO:0000313" key="2">
    <source>
        <dbReference type="EMBL" id="MDR7096097.1"/>
    </source>
</evidence>
<keyword evidence="1" id="KW-0812">Transmembrane</keyword>
<proteinExistence type="predicted"/>
<evidence type="ECO:0000313" key="3">
    <source>
        <dbReference type="Proteomes" id="UP001265550"/>
    </source>
</evidence>
<keyword evidence="3" id="KW-1185">Reference proteome</keyword>
<name>A0ABU1VF58_9BURK</name>
<keyword evidence="1" id="KW-0472">Membrane</keyword>
<sequence>MPGKLIKPFFWLCVAVLTIASLVPVALLPPQAFNIWDKAQHALGFSWLALFGLLSYPQRPARVAWLLLVYGGAIELAQAATGWRYGEWADLAADGVGIAFGAMVWWLLRGIVRRTA</sequence>
<organism evidence="2 3">
    <name type="scientific">Hydrogenophaga laconesensis</name>
    <dbReference type="NCBI Taxonomy" id="1805971"/>
    <lineage>
        <taxon>Bacteria</taxon>
        <taxon>Pseudomonadati</taxon>
        <taxon>Pseudomonadota</taxon>
        <taxon>Betaproteobacteria</taxon>
        <taxon>Burkholderiales</taxon>
        <taxon>Comamonadaceae</taxon>
        <taxon>Hydrogenophaga</taxon>
    </lineage>
</organism>
<dbReference type="PANTHER" id="PTHR28008">
    <property type="entry name" value="DOMAIN PROTEIN, PUTATIVE (AFU_ORTHOLOGUE AFUA_3G10980)-RELATED"/>
    <property type="match status" value="1"/>
</dbReference>
<accession>A0ABU1VF58</accession>
<feature type="transmembrane region" description="Helical" evidence="1">
    <location>
        <begin position="63"/>
        <end position="85"/>
    </location>
</feature>
<comment type="caution">
    <text evidence="2">The sequence shown here is derived from an EMBL/GenBank/DDBJ whole genome shotgun (WGS) entry which is preliminary data.</text>
</comment>
<feature type="transmembrane region" description="Helical" evidence="1">
    <location>
        <begin position="39"/>
        <end position="56"/>
    </location>
</feature>
<dbReference type="Proteomes" id="UP001265550">
    <property type="component" value="Unassembled WGS sequence"/>
</dbReference>
<feature type="transmembrane region" description="Helical" evidence="1">
    <location>
        <begin position="9"/>
        <end position="27"/>
    </location>
</feature>
<evidence type="ECO:0000256" key="1">
    <source>
        <dbReference type="SAM" id="Phobius"/>
    </source>
</evidence>
<feature type="transmembrane region" description="Helical" evidence="1">
    <location>
        <begin position="91"/>
        <end position="108"/>
    </location>
</feature>